<gene>
    <name evidence="1" type="ORF">FL622_14975</name>
</gene>
<reference evidence="1 2" key="1">
    <citation type="submission" date="2019-07" db="EMBL/GenBank/DDBJ databases">
        <title>Insights of Desulfuromonas acetexigens electromicrobiology.</title>
        <authorList>
            <person name="Katuri K."/>
            <person name="Sapireddy V."/>
            <person name="Shaw D.R."/>
            <person name="Saikaly P."/>
        </authorList>
    </citation>
    <scope>NUCLEOTIDE SEQUENCE [LARGE SCALE GENOMIC DNA]</scope>
    <source>
        <strain evidence="1 2">2873</strain>
    </source>
</reference>
<dbReference type="OrthoDB" id="138803at2"/>
<dbReference type="Proteomes" id="UP000317155">
    <property type="component" value="Unassembled WGS sequence"/>
</dbReference>
<sequence>MDHDYLEKLKQTHPTLRLLAADNAPLIISFLFRVFIRSNRRSISQSDLTTSLEDYLYHLREIHGEGKYPKTARQYLEDWAGGKTPFLRKYYAGSSDEPEFDLTPATEKAVEWLQSLEERQFVGTESRLLTVFELLREIVRLTRQDPAARIAELECRQATIEAEIERIRGGVIDPVDPTRIKERYFQVEETARRLLSDFRQVEYNFRALDRATRERIAVSDQTKGRLLDEIFREQDVIWDSDQGKSFRAFWEFLMSAPRQAELAELLEAVFALEEIRLLAPDPFLAGIKFSLLDAGEKVYKTNNLLVEQLRKYLDDQAYLEDRRIMELVKGIEKQAVAIKDNPPLERDFAELDDVKPDFDLVMARSLFVPPTSPRIDSATITAGEAEVDALALYRQNYVDEALLRANIRKALQSRSQVSLRQLVEEFPVRKGLAEVVAYLSLADRDDKALVAEDETETLMVAATEGRIRNIELPKVIFTR</sequence>
<evidence type="ECO:0000313" key="1">
    <source>
        <dbReference type="EMBL" id="TRO78776.1"/>
    </source>
</evidence>
<dbReference type="RefSeq" id="WP_092054396.1">
    <property type="nucleotide sequence ID" value="NZ_FOJJ01000006.1"/>
</dbReference>
<protein>
    <submittedName>
        <fullName evidence="1">DUF3375 domain-containing protein</fullName>
    </submittedName>
</protein>
<dbReference type="EMBL" id="VJVV01000014">
    <property type="protein sequence ID" value="TRO78776.1"/>
    <property type="molecule type" value="Genomic_DNA"/>
</dbReference>
<dbReference type="Pfam" id="PF11855">
    <property type="entry name" value="DUF3375"/>
    <property type="match status" value="1"/>
</dbReference>
<accession>A0A550J6A0</accession>
<comment type="caution">
    <text evidence="1">The sequence shown here is derived from an EMBL/GenBank/DDBJ whole genome shotgun (WGS) entry which is preliminary data.</text>
</comment>
<dbReference type="InterPro" id="IPR021804">
    <property type="entry name" value="DUF3375"/>
</dbReference>
<name>A0A550J6A0_9BACT</name>
<organism evidence="1 2">
    <name type="scientific">Trichloromonas acetexigens</name>
    <dbReference type="NCBI Taxonomy" id="38815"/>
    <lineage>
        <taxon>Bacteria</taxon>
        <taxon>Pseudomonadati</taxon>
        <taxon>Thermodesulfobacteriota</taxon>
        <taxon>Desulfuromonadia</taxon>
        <taxon>Desulfuromonadales</taxon>
        <taxon>Trichloromonadaceae</taxon>
        <taxon>Trichloromonas</taxon>
    </lineage>
</organism>
<dbReference type="AlphaFoldDB" id="A0A550J6A0"/>
<evidence type="ECO:0000313" key="2">
    <source>
        <dbReference type="Proteomes" id="UP000317155"/>
    </source>
</evidence>
<keyword evidence="2" id="KW-1185">Reference proteome</keyword>
<proteinExistence type="predicted"/>